<dbReference type="GO" id="GO:0005737">
    <property type="term" value="C:cytoplasm"/>
    <property type="evidence" value="ECO:0007669"/>
    <property type="project" value="TreeGrafter"/>
</dbReference>
<dbReference type="GeneTree" id="ENSGT00730000111020"/>
<evidence type="ECO:0000256" key="7">
    <source>
        <dbReference type="ARBA" id="ARBA00031239"/>
    </source>
</evidence>
<keyword evidence="4 8" id="KW-0863">Zinc-finger</keyword>
<dbReference type="Ensembl" id="ENSPKIT00000005822.1">
    <property type="protein sequence ID" value="ENSPKIP00000025100.1"/>
    <property type="gene ID" value="ENSPKIG00000008094.1"/>
</dbReference>
<dbReference type="PROSITE" id="PS50089">
    <property type="entry name" value="ZF_RING_2"/>
    <property type="match status" value="1"/>
</dbReference>
<keyword evidence="3" id="KW-0479">Metal-binding</keyword>
<keyword evidence="5" id="KW-0862">Zinc</keyword>
<accession>A0A3B3S4L6</accession>
<dbReference type="PROSITE" id="PS00518">
    <property type="entry name" value="ZF_RING_1"/>
    <property type="match status" value="1"/>
</dbReference>
<evidence type="ECO:0000256" key="3">
    <source>
        <dbReference type="ARBA" id="ARBA00022723"/>
    </source>
</evidence>
<dbReference type="InterPro" id="IPR042285">
    <property type="entry name" value="RNF182"/>
</dbReference>
<evidence type="ECO:0000256" key="5">
    <source>
        <dbReference type="ARBA" id="ARBA00022833"/>
    </source>
</evidence>
<evidence type="ECO:0000256" key="9">
    <source>
        <dbReference type="SAM" id="Phobius"/>
    </source>
</evidence>
<dbReference type="PANTHER" id="PTHR46675">
    <property type="entry name" value="E3 UBIQUITIN-PROTEIN LIGASE RNF182"/>
    <property type="match status" value="1"/>
</dbReference>
<dbReference type="InterPro" id="IPR013083">
    <property type="entry name" value="Znf_RING/FYVE/PHD"/>
</dbReference>
<proteinExistence type="predicted"/>
<dbReference type="InterPro" id="IPR017907">
    <property type="entry name" value="Znf_RING_CS"/>
</dbReference>
<feature type="transmembrane region" description="Helical" evidence="9">
    <location>
        <begin position="183"/>
        <end position="204"/>
    </location>
</feature>
<dbReference type="AlphaFoldDB" id="A0A3B3S4L6"/>
<dbReference type="GO" id="GO:0016567">
    <property type="term" value="P:protein ubiquitination"/>
    <property type="evidence" value="ECO:0007669"/>
    <property type="project" value="UniProtKB-UniPathway"/>
</dbReference>
<dbReference type="UniPathway" id="UPA00143"/>
<keyword evidence="9" id="KW-0812">Transmembrane</keyword>
<dbReference type="SUPFAM" id="SSF57850">
    <property type="entry name" value="RING/U-box"/>
    <property type="match status" value="1"/>
</dbReference>
<dbReference type="STRING" id="1676925.ENSPKIP00000025100"/>
<evidence type="ECO:0000313" key="12">
    <source>
        <dbReference type="Proteomes" id="UP000261540"/>
    </source>
</evidence>
<evidence type="ECO:0000256" key="2">
    <source>
        <dbReference type="ARBA" id="ARBA00014050"/>
    </source>
</evidence>
<dbReference type="Proteomes" id="UP000261540">
    <property type="component" value="Unplaced"/>
</dbReference>
<dbReference type="GO" id="GO:0004842">
    <property type="term" value="F:ubiquitin-protein transferase activity"/>
    <property type="evidence" value="ECO:0007669"/>
    <property type="project" value="TreeGrafter"/>
</dbReference>
<keyword evidence="9" id="KW-0472">Membrane</keyword>
<name>A0A3B3S4L6_9TELE</name>
<keyword evidence="9" id="KW-1133">Transmembrane helix</keyword>
<evidence type="ECO:0000256" key="6">
    <source>
        <dbReference type="ARBA" id="ARBA00030086"/>
    </source>
</evidence>
<dbReference type="InterPro" id="IPR001841">
    <property type="entry name" value="Znf_RING"/>
</dbReference>
<evidence type="ECO:0000313" key="11">
    <source>
        <dbReference type="Ensembl" id="ENSPKIP00000025100.1"/>
    </source>
</evidence>
<dbReference type="Gene3D" id="3.30.40.10">
    <property type="entry name" value="Zinc/RING finger domain, C3HC4 (zinc finger)"/>
    <property type="match status" value="1"/>
</dbReference>
<evidence type="ECO:0000259" key="10">
    <source>
        <dbReference type="PROSITE" id="PS50089"/>
    </source>
</evidence>
<reference evidence="11" key="2">
    <citation type="submission" date="2025-09" db="UniProtKB">
        <authorList>
            <consortium name="Ensembl"/>
        </authorList>
    </citation>
    <scope>IDENTIFICATION</scope>
</reference>
<feature type="transmembrane region" description="Helical" evidence="9">
    <location>
        <begin position="211"/>
        <end position="230"/>
    </location>
</feature>
<evidence type="ECO:0000256" key="8">
    <source>
        <dbReference type="PROSITE-ProRule" id="PRU00175"/>
    </source>
</evidence>
<protein>
    <recommendedName>
        <fullName evidence="2">E3 ubiquitin-protein ligase RNF182</fullName>
    </recommendedName>
    <alternativeName>
        <fullName evidence="7">RING finger protein 182</fullName>
    </alternativeName>
    <alternativeName>
        <fullName evidence="6">RING-type E3 ubiquitin transferase RNF182</fullName>
    </alternativeName>
</protein>
<reference evidence="11" key="1">
    <citation type="submission" date="2025-08" db="UniProtKB">
        <authorList>
            <consortium name="Ensembl"/>
        </authorList>
    </citation>
    <scope>IDENTIFICATION</scope>
</reference>
<evidence type="ECO:0000256" key="4">
    <source>
        <dbReference type="ARBA" id="ARBA00022771"/>
    </source>
</evidence>
<keyword evidence="12" id="KW-1185">Reference proteome</keyword>
<evidence type="ECO:0000256" key="1">
    <source>
        <dbReference type="ARBA" id="ARBA00011482"/>
    </source>
</evidence>
<dbReference type="GO" id="GO:0008270">
    <property type="term" value="F:zinc ion binding"/>
    <property type="evidence" value="ECO:0007669"/>
    <property type="project" value="UniProtKB-KW"/>
</dbReference>
<dbReference type="OrthoDB" id="8936585at2759"/>
<comment type="subunit">
    <text evidence="1">Interacts with ATP6V0C.</text>
</comment>
<dbReference type="PANTHER" id="PTHR46675:SF2">
    <property type="entry name" value="E3 UBIQUITIN-PROTEIN LIGASE RNF182"/>
    <property type="match status" value="1"/>
</dbReference>
<organism evidence="11 12">
    <name type="scientific">Paramormyrops kingsleyae</name>
    <dbReference type="NCBI Taxonomy" id="1676925"/>
    <lineage>
        <taxon>Eukaryota</taxon>
        <taxon>Metazoa</taxon>
        <taxon>Chordata</taxon>
        <taxon>Craniata</taxon>
        <taxon>Vertebrata</taxon>
        <taxon>Euteleostomi</taxon>
        <taxon>Actinopterygii</taxon>
        <taxon>Neopterygii</taxon>
        <taxon>Teleostei</taxon>
        <taxon>Osteoglossocephala</taxon>
        <taxon>Osteoglossomorpha</taxon>
        <taxon>Osteoglossiformes</taxon>
        <taxon>Mormyridae</taxon>
        <taxon>Paramormyrops</taxon>
    </lineage>
</organism>
<feature type="domain" description="RING-type" evidence="10">
    <location>
        <begin position="20"/>
        <end position="68"/>
    </location>
</feature>
<sequence>MMGQTTDDVEEAHGSEELECKICYCPYSLGCRRPKLLKCHHRLCAKCLAKLLDLGDWPPCAVVCPFCRYVTNLPDDASGGIPDDGGLVEALCSQNYLMDRSTNLLLSPQRLGSLADSFLSSSSSNCLFVTIMETAQDPVGSQLDCNPTTPAEWVNRSSSLDSMVQRWTVWTCTTSLCQLLAQALVWLLGFVYLSSLPLGVYLLIMQKTPMGMFLVSLVPATLVAIMVYAFCRCICHELRDCMSS</sequence>